<organism evidence="1 2">
    <name type="scientific">Aldrovandia affinis</name>
    <dbReference type="NCBI Taxonomy" id="143900"/>
    <lineage>
        <taxon>Eukaryota</taxon>
        <taxon>Metazoa</taxon>
        <taxon>Chordata</taxon>
        <taxon>Craniata</taxon>
        <taxon>Vertebrata</taxon>
        <taxon>Euteleostomi</taxon>
        <taxon>Actinopterygii</taxon>
        <taxon>Neopterygii</taxon>
        <taxon>Teleostei</taxon>
        <taxon>Notacanthiformes</taxon>
        <taxon>Halosauridae</taxon>
        <taxon>Aldrovandia</taxon>
    </lineage>
</organism>
<evidence type="ECO:0000313" key="1">
    <source>
        <dbReference type="EMBL" id="KAJ8415067.1"/>
    </source>
</evidence>
<dbReference type="EMBL" id="JAINUG010000010">
    <property type="protein sequence ID" value="KAJ8415067.1"/>
    <property type="molecule type" value="Genomic_DNA"/>
</dbReference>
<protein>
    <submittedName>
        <fullName evidence="1">Uncharacterized protein</fullName>
    </submittedName>
</protein>
<gene>
    <name evidence="1" type="ORF">AAFF_G00007650</name>
</gene>
<comment type="caution">
    <text evidence="1">The sequence shown here is derived from an EMBL/GenBank/DDBJ whole genome shotgun (WGS) entry which is preliminary data.</text>
</comment>
<sequence length="176" mass="19748">MNSGSSERDEFAHGVFSPISLEDSVSSFTPSAPSFPSLRKHAPFRPERRVGPALALAQHACHRDAVISVLIKAICCGDSINLPRCYLPMSVTDGRGTCLESRFNFECRRKRKRKRTRWGKRDHFKQQLLSLCFVTRMLATETPLTAEQTCNVPTAVLGLRYRAAPGPGKELHRHIE</sequence>
<accession>A0AAD7T636</accession>
<keyword evidence="2" id="KW-1185">Reference proteome</keyword>
<dbReference type="AlphaFoldDB" id="A0AAD7T636"/>
<name>A0AAD7T636_9TELE</name>
<evidence type="ECO:0000313" key="2">
    <source>
        <dbReference type="Proteomes" id="UP001221898"/>
    </source>
</evidence>
<proteinExistence type="predicted"/>
<dbReference type="Proteomes" id="UP001221898">
    <property type="component" value="Unassembled WGS sequence"/>
</dbReference>
<reference evidence="1" key="1">
    <citation type="journal article" date="2023" name="Science">
        <title>Genome structures resolve the early diversification of teleost fishes.</title>
        <authorList>
            <person name="Parey E."/>
            <person name="Louis A."/>
            <person name="Montfort J."/>
            <person name="Bouchez O."/>
            <person name="Roques C."/>
            <person name="Iampietro C."/>
            <person name="Lluch J."/>
            <person name="Castinel A."/>
            <person name="Donnadieu C."/>
            <person name="Desvignes T."/>
            <person name="Floi Bucao C."/>
            <person name="Jouanno E."/>
            <person name="Wen M."/>
            <person name="Mejri S."/>
            <person name="Dirks R."/>
            <person name="Jansen H."/>
            <person name="Henkel C."/>
            <person name="Chen W.J."/>
            <person name="Zahm M."/>
            <person name="Cabau C."/>
            <person name="Klopp C."/>
            <person name="Thompson A.W."/>
            <person name="Robinson-Rechavi M."/>
            <person name="Braasch I."/>
            <person name="Lecointre G."/>
            <person name="Bobe J."/>
            <person name="Postlethwait J.H."/>
            <person name="Berthelot C."/>
            <person name="Roest Crollius H."/>
            <person name="Guiguen Y."/>
        </authorList>
    </citation>
    <scope>NUCLEOTIDE SEQUENCE</scope>
    <source>
        <strain evidence="1">NC1722</strain>
    </source>
</reference>